<dbReference type="AlphaFoldDB" id="A0A2H0R6D6"/>
<name>A0A2H0R6D6_9BACT</name>
<evidence type="ECO:0000313" key="1">
    <source>
        <dbReference type="EMBL" id="PIR41906.1"/>
    </source>
</evidence>
<dbReference type="Proteomes" id="UP000230208">
    <property type="component" value="Unassembled WGS sequence"/>
</dbReference>
<comment type="caution">
    <text evidence="1">The sequence shown here is derived from an EMBL/GenBank/DDBJ whole genome shotgun (WGS) entry which is preliminary data.</text>
</comment>
<dbReference type="GO" id="GO:0016787">
    <property type="term" value="F:hydrolase activity"/>
    <property type="evidence" value="ECO:0007669"/>
    <property type="project" value="UniProtKB-KW"/>
</dbReference>
<organism evidence="1 2">
    <name type="scientific">Candidatus Yanofskybacteria bacterium CG10_big_fil_rev_8_21_14_0_10_37_15</name>
    <dbReference type="NCBI Taxonomy" id="1975097"/>
    <lineage>
        <taxon>Bacteria</taxon>
        <taxon>Candidatus Yanofskyibacteriota</taxon>
    </lineage>
</organism>
<dbReference type="InterPro" id="IPR038735">
    <property type="entry name" value="MSMEG_1276-like_NTP-PPase_dom"/>
</dbReference>
<dbReference type="CDD" id="cd11532">
    <property type="entry name" value="NTP-PPase_COG4997"/>
    <property type="match status" value="1"/>
</dbReference>
<keyword evidence="1" id="KW-0378">Hydrolase</keyword>
<evidence type="ECO:0000313" key="2">
    <source>
        <dbReference type="Proteomes" id="UP000230208"/>
    </source>
</evidence>
<gene>
    <name evidence="1" type="ORF">COV30_01470</name>
</gene>
<sequence length="103" mass="12415">MKIMKYNKLVRDKTSEYIRKKGQNPKTHIANDAEYWQKLKDKLIEEAEEFKKDESIEEFTDLLEVTDAIAEYKKFDRIEIEKVKNKKADERGKFREKIILDES</sequence>
<proteinExistence type="predicted"/>
<accession>A0A2H0R6D6</accession>
<protein>
    <submittedName>
        <fullName evidence="1">Phosphoribosyl-ATP pyrophosphohydrolase</fullName>
    </submittedName>
</protein>
<dbReference type="EMBL" id="PCXP01000019">
    <property type="protein sequence ID" value="PIR41906.1"/>
    <property type="molecule type" value="Genomic_DNA"/>
</dbReference>
<reference evidence="1 2" key="1">
    <citation type="submission" date="2017-09" db="EMBL/GenBank/DDBJ databases">
        <title>Depth-based differentiation of microbial function through sediment-hosted aquifers and enrichment of novel symbionts in the deep terrestrial subsurface.</title>
        <authorList>
            <person name="Probst A.J."/>
            <person name="Ladd B."/>
            <person name="Jarett J.K."/>
            <person name="Geller-Mcgrath D.E."/>
            <person name="Sieber C.M."/>
            <person name="Emerson J.B."/>
            <person name="Anantharaman K."/>
            <person name="Thomas B.C."/>
            <person name="Malmstrom R."/>
            <person name="Stieglmeier M."/>
            <person name="Klingl A."/>
            <person name="Woyke T."/>
            <person name="Ryan C.M."/>
            <person name="Banfield J.F."/>
        </authorList>
    </citation>
    <scope>NUCLEOTIDE SEQUENCE [LARGE SCALE GENOMIC DNA]</scope>
    <source>
        <strain evidence="1">CG10_big_fil_rev_8_21_14_0_10_37_15</strain>
    </source>
</reference>